<protein>
    <submittedName>
        <fullName evidence="1">Uncharacterized protein</fullName>
    </submittedName>
</protein>
<dbReference type="EMBL" id="PSVT01000015">
    <property type="protein sequence ID" value="PPH76719.1"/>
    <property type="molecule type" value="Genomic_DNA"/>
</dbReference>
<name>A0ABD6W8U8_RATRA</name>
<dbReference type="Proteomes" id="UP000239698">
    <property type="component" value="Unassembled WGS sequence"/>
</dbReference>
<reference evidence="3 4" key="1">
    <citation type="submission" date="2018-02" db="EMBL/GenBank/DDBJ databases">
        <title>Bacteriophage NCPPB3778 and a type I-E CRISPR drive the evolution of the US Biological Select Agent, Rathayibacter toxicus.</title>
        <authorList>
            <person name="Davis E.W.II."/>
            <person name="Tabima J.F."/>
            <person name="Weisberg A.J."/>
            <person name="Lopes L.D."/>
            <person name="Wiseman M.S."/>
            <person name="Wiseman M.S."/>
            <person name="Pupko T."/>
            <person name="Belcher M.S."/>
            <person name="Sechler A.J."/>
            <person name="Tancos M.A."/>
            <person name="Schroeder B.K."/>
            <person name="Murray T.D."/>
            <person name="Luster D.G."/>
            <person name="Schneider W.L."/>
            <person name="Rogers E."/>
            <person name="Andreote F.D."/>
            <person name="Grunwald N.J."/>
            <person name="Putnam M.L."/>
            <person name="Chang J.H."/>
        </authorList>
    </citation>
    <scope>NUCLEOTIDE SEQUENCE [LARGE SCALE GENOMIC DNA]</scope>
    <source>
        <strain evidence="2 4">AY1D6</strain>
        <strain evidence="1 3">AY1I9</strain>
    </source>
</reference>
<evidence type="ECO:0000313" key="2">
    <source>
        <dbReference type="EMBL" id="PPH76719.1"/>
    </source>
</evidence>
<accession>A0ABD6W8U8</accession>
<proteinExistence type="predicted"/>
<keyword evidence="4" id="KW-1185">Reference proteome</keyword>
<gene>
    <name evidence="1" type="ORF">C5C04_07105</name>
    <name evidence="2" type="ORF">C5C40_08575</name>
</gene>
<sequence>MCGDNIADPKKGLVIWQVDSELRKSHFRIVHQGACDNDHSSGIQTSTLADLLGLDGQARLLSWLSYGPIKSAGSQLRINDLDAFVDLFRRLQTPWYEEARPHFRSSDVAEQWGDANEIAPYVQHALRRIAEEANVDTAD</sequence>
<dbReference type="Proteomes" id="UP000237881">
    <property type="component" value="Unassembled WGS sequence"/>
</dbReference>
<dbReference type="KEGG" id="rry:C1O28_11735"/>
<dbReference type="AlphaFoldDB" id="A0ABD6W8U8"/>
<comment type="caution">
    <text evidence="1">The sequence shown here is derived from an EMBL/GenBank/DDBJ whole genome shotgun (WGS) entry which is preliminary data.</text>
</comment>
<evidence type="ECO:0000313" key="4">
    <source>
        <dbReference type="Proteomes" id="UP000239698"/>
    </source>
</evidence>
<dbReference type="EMBL" id="PSUL01000012">
    <property type="protein sequence ID" value="PPF14358.1"/>
    <property type="molecule type" value="Genomic_DNA"/>
</dbReference>
<organism evidence="1 3">
    <name type="scientific">Rathayibacter rathayi</name>
    <name type="common">Corynebacterium rathayi</name>
    <dbReference type="NCBI Taxonomy" id="33887"/>
    <lineage>
        <taxon>Bacteria</taxon>
        <taxon>Bacillati</taxon>
        <taxon>Actinomycetota</taxon>
        <taxon>Actinomycetes</taxon>
        <taxon>Micrococcales</taxon>
        <taxon>Microbacteriaceae</taxon>
        <taxon>Rathayibacter</taxon>
    </lineage>
</organism>
<evidence type="ECO:0000313" key="3">
    <source>
        <dbReference type="Proteomes" id="UP000237881"/>
    </source>
</evidence>
<evidence type="ECO:0000313" key="1">
    <source>
        <dbReference type="EMBL" id="PPF14358.1"/>
    </source>
</evidence>